<evidence type="ECO:0000256" key="2">
    <source>
        <dbReference type="ARBA" id="ARBA00022723"/>
    </source>
</evidence>
<protein>
    <submittedName>
        <fullName evidence="8">DNA repair proteins</fullName>
    </submittedName>
</protein>
<dbReference type="NCBIfam" id="TIGR00608">
    <property type="entry name" value="radc"/>
    <property type="match status" value="1"/>
</dbReference>
<keyword evidence="5" id="KW-0482">Metalloprotease</keyword>
<keyword evidence="4" id="KW-0862">Zinc</keyword>
<evidence type="ECO:0000313" key="8">
    <source>
        <dbReference type="EMBL" id="CAJ54205.1"/>
    </source>
</evidence>
<dbReference type="GO" id="GO:0046872">
    <property type="term" value="F:metal ion binding"/>
    <property type="evidence" value="ECO:0007669"/>
    <property type="project" value="UniProtKB-KW"/>
</dbReference>
<dbReference type="PROSITE" id="PS50249">
    <property type="entry name" value="MPN"/>
    <property type="match status" value="1"/>
</dbReference>
<dbReference type="RefSeq" id="WP_011526232.1">
    <property type="nucleotide sequence ID" value="NC_008011.1"/>
</dbReference>
<comment type="similarity">
    <text evidence="6">Belongs to the UPF0758 family.</text>
</comment>
<dbReference type="InterPro" id="IPR037518">
    <property type="entry name" value="MPN"/>
</dbReference>
<dbReference type="Proteomes" id="UP000002430">
    <property type="component" value="Chromosome"/>
</dbReference>
<dbReference type="Gene3D" id="3.40.140.10">
    <property type="entry name" value="Cytidine Deaminase, domain 2"/>
    <property type="match status" value="1"/>
</dbReference>
<dbReference type="KEGG" id="lip:LI0149"/>
<keyword evidence="9" id="KW-1185">Reference proteome</keyword>
<dbReference type="STRING" id="363253.LI0149"/>
<dbReference type="InterPro" id="IPR025657">
    <property type="entry name" value="RadC_JAB"/>
</dbReference>
<dbReference type="HOGENOM" id="CLU_073529_0_0_7"/>
<keyword evidence="3" id="KW-0378">Hydrolase</keyword>
<dbReference type="OrthoDB" id="9804482at2"/>
<dbReference type="CDD" id="cd08071">
    <property type="entry name" value="MPN_DUF2466"/>
    <property type="match status" value="1"/>
</dbReference>
<evidence type="ECO:0000259" key="7">
    <source>
        <dbReference type="PROSITE" id="PS50249"/>
    </source>
</evidence>
<dbReference type="eggNOG" id="COG2003">
    <property type="taxonomic scope" value="Bacteria"/>
</dbReference>
<evidence type="ECO:0000256" key="4">
    <source>
        <dbReference type="ARBA" id="ARBA00022833"/>
    </source>
</evidence>
<organism evidence="8 9">
    <name type="scientific">Lawsonia intracellularis (strain PHE/MN1-00)</name>
    <dbReference type="NCBI Taxonomy" id="363253"/>
    <lineage>
        <taxon>Bacteria</taxon>
        <taxon>Pseudomonadati</taxon>
        <taxon>Thermodesulfobacteriota</taxon>
        <taxon>Desulfovibrionia</taxon>
        <taxon>Desulfovibrionales</taxon>
        <taxon>Desulfovibrionaceae</taxon>
        <taxon>Lawsonia</taxon>
    </lineage>
</organism>
<feature type="domain" description="MPN" evidence="7">
    <location>
        <begin position="104"/>
        <end position="226"/>
    </location>
</feature>
<dbReference type="GO" id="GO:0006508">
    <property type="term" value="P:proteolysis"/>
    <property type="evidence" value="ECO:0007669"/>
    <property type="project" value="UniProtKB-KW"/>
</dbReference>
<evidence type="ECO:0000256" key="5">
    <source>
        <dbReference type="ARBA" id="ARBA00023049"/>
    </source>
</evidence>
<dbReference type="AlphaFoldDB" id="Q1MS20"/>
<dbReference type="GO" id="GO:0008237">
    <property type="term" value="F:metallopeptidase activity"/>
    <property type="evidence" value="ECO:0007669"/>
    <property type="project" value="UniProtKB-KW"/>
</dbReference>
<dbReference type="PANTHER" id="PTHR30471:SF3">
    <property type="entry name" value="UPF0758 PROTEIN YEES-RELATED"/>
    <property type="match status" value="1"/>
</dbReference>
<sequence>MPNDKPHHLGHRARLRKRLCNDPSEMAEYELLELFLGYVHLRKDTKPLAKKLLQQFGSIRGALDAFPGELETIPQFGEALSAFWKLIREIFARYAETPVREKIQLCTPKIVAEIAKARFTGCPHEEVWIATVDTQNRLISWERLSKGTIGSSPLYPRDTIEIVLKRKASGFILVHNHPGGSSNASSFDIEITRHLEHIAQSINLRLIDHIIVTEKNCYSIRNDGLL</sequence>
<dbReference type="PANTHER" id="PTHR30471">
    <property type="entry name" value="DNA REPAIR PROTEIN RADC"/>
    <property type="match status" value="1"/>
</dbReference>
<evidence type="ECO:0000256" key="6">
    <source>
        <dbReference type="RuleBase" id="RU003797"/>
    </source>
</evidence>
<dbReference type="EMBL" id="AM180252">
    <property type="protein sequence ID" value="CAJ54205.1"/>
    <property type="molecule type" value="Genomic_DNA"/>
</dbReference>
<evidence type="ECO:0000313" key="9">
    <source>
        <dbReference type="Proteomes" id="UP000002430"/>
    </source>
</evidence>
<evidence type="ECO:0000256" key="1">
    <source>
        <dbReference type="ARBA" id="ARBA00022670"/>
    </source>
</evidence>
<gene>
    <name evidence="8" type="primary">radC</name>
    <name evidence="8" type="ordered locus">LI0149</name>
</gene>
<keyword evidence="1" id="KW-0645">Protease</keyword>
<reference evidence="8 9" key="1">
    <citation type="submission" date="2005-11" db="EMBL/GenBank/DDBJ databases">
        <title>The complete genome sequence of Lawsonia intracellularis: the causative agent of proliferative enteropathy.</title>
        <authorList>
            <person name="Kaur K."/>
            <person name="Zhang Q."/>
            <person name="Beckler D."/>
            <person name="Munir S."/>
            <person name="Li L."/>
            <person name="Kinsley K."/>
            <person name="Herron L."/>
            <person name="Peterson A."/>
            <person name="May B."/>
            <person name="Singh S."/>
            <person name="Gebhart C."/>
            <person name="Kapur V."/>
        </authorList>
    </citation>
    <scope>NUCLEOTIDE SEQUENCE [LARGE SCALE GENOMIC DNA]</scope>
    <source>
        <strain evidence="8 9">PHE/MN1-00</strain>
    </source>
</reference>
<name>Q1MS20_LAWIP</name>
<evidence type="ECO:0000256" key="3">
    <source>
        <dbReference type="ARBA" id="ARBA00022801"/>
    </source>
</evidence>
<accession>Q1MS20</accession>
<proteinExistence type="inferred from homology"/>
<keyword evidence="2" id="KW-0479">Metal-binding</keyword>
<dbReference type="Pfam" id="PF04002">
    <property type="entry name" value="RadC"/>
    <property type="match status" value="1"/>
</dbReference>
<dbReference type="InterPro" id="IPR001405">
    <property type="entry name" value="UPF0758"/>
</dbReference>